<sequence>MIDIRSGGLMLALGAVSFAAHAQTGELQGAGALEEVMVTASKRGDVSIMDVPMTIQAIGADELEKRGIVQFEDYARSVSGLSFQDQGPGDKKIVLRGLQSKGAATVGVYFDDIVVTAANRQDGGGRQPDIYLVDMERIEVLKGPQATLYGASSMGGTIRMITNKPDASQVSGEFNTGYGLTSGSDDSSWHVNGVLNVPIVQDELAVRAVAYTSYRAGFIDDLLGGDDGSLAQDDVNNQDTSGGRVALRWTPSDATTVDLLWITQETTSDGPPWMQPSFGDNVQQNFTINPWEEDLDAFNLSAQTTVSHGTFNFAASYFERDILYGFPATRELCSLFGGGAACFEPENETLYDNQGTLQQPQNRSITAVEARYSSSWDSPFQVVGGLFYQFEENDFSSLVIGTDRQGRPIYQQEKIFVNRLVNNEIEQYAAFGELSYDMTDRVTVTVGARVFDISIDEVGQNLETVFRPVAADPVPTSSSESDTLFKANIAYAATDNLNLYGTFSQGYRSGGNNEPDFNNNETFPPFGSDALDSYEIGAKGRLLDGQLTFDAAAYFMEWDDIQARGLATPDTNFLVIKNVGKAEITGLEVGFAAYPAQLENFSFGGNFTIMDAELVESDPLATGGGDDGDRIPDVPEFSAYLFAEYVKSFGADHDLSARVDYSYTGDSYSTFNDLDGLLVEQGDYSLVNLSATLNYGNYRFRLYGNNIFDEDGIISGFGLPRRPDQVIPVWRRTLGVEFGMRF</sequence>
<organism evidence="16 17">
    <name type="scientific">Elongatibacter sediminis</name>
    <dbReference type="NCBI Taxonomy" id="3119006"/>
    <lineage>
        <taxon>Bacteria</taxon>
        <taxon>Pseudomonadati</taxon>
        <taxon>Pseudomonadota</taxon>
        <taxon>Gammaproteobacteria</taxon>
        <taxon>Chromatiales</taxon>
        <taxon>Wenzhouxiangellaceae</taxon>
        <taxon>Elongatibacter</taxon>
    </lineage>
</organism>
<comment type="similarity">
    <text evidence="11 12">Belongs to the TonB-dependent receptor family.</text>
</comment>
<dbReference type="InterPro" id="IPR039426">
    <property type="entry name" value="TonB-dep_rcpt-like"/>
</dbReference>
<dbReference type="RefSeq" id="WP_354693520.1">
    <property type="nucleotide sequence ID" value="NZ_JAZHOG010000001.1"/>
</dbReference>
<keyword evidence="3 11" id="KW-1134">Transmembrane beta strand</keyword>
<feature type="chain" id="PRO_5043746038" evidence="13">
    <location>
        <begin position="23"/>
        <end position="742"/>
    </location>
</feature>
<keyword evidence="8 12" id="KW-0798">TonB box</keyword>
<dbReference type="Proteomes" id="UP001359886">
    <property type="component" value="Unassembled WGS sequence"/>
</dbReference>
<evidence type="ECO:0000259" key="15">
    <source>
        <dbReference type="Pfam" id="PF07715"/>
    </source>
</evidence>
<evidence type="ECO:0000256" key="5">
    <source>
        <dbReference type="ARBA" id="ARBA00022692"/>
    </source>
</evidence>
<evidence type="ECO:0000256" key="6">
    <source>
        <dbReference type="ARBA" id="ARBA00023004"/>
    </source>
</evidence>
<evidence type="ECO:0000256" key="7">
    <source>
        <dbReference type="ARBA" id="ARBA00023065"/>
    </source>
</evidence>
<dbReference type="CDD" id="cd01347">
    <property type="entry name" value="ligand_gated_channel"/>
    <property type="match status" value="1"/>
</dbReference>
<dbReference type="PANTHER" id="PTHR32552:SF81">
    <property type="entry name" value="TONB-DEPENDENT OUTER MEMBRANE RECEPTOR"/>
    <property type="match status" value="1"/>
</dbReference>
<keyword evidence="10 11" id="KW-0998">Cell outer membrane</keyword>
<dbReference type="Pfam" id="PF00593">
    <property type="entry name" value="TonB_dep_Rec_b-barrel"/>
    <property type="match status" value="1"/>
</dbReference>
<comment type="caution">
    <text evidence="16">The sequence shown here is derived from an EMBL/GenBank/DDBJ whole genome shotgun (WGS) entry which is preliminary data.</text>
</comment>
<keyword evidence="16" id="KW-0675">Receptor</keyword>
<keyword evidence="17" id="KW-1185">Reference proteome</keyword>
<keyword evidence="9 11" id="KW-0472">Membrane</keyword>
<evidence type="ECO:0000313" key="16">
    <source>
        <dbReference type="EMBL" id="MEJ8566197.1"/>
    </source>
</evidence>
<comment type="subcellular location">
    <subcellularLocation>
        <location evidence="1 11">Cell outer membrane</location>
        <topology evidence="1 11">Multi-pass membrane protein</topology>
    </subcellularLocation>
</comment>
<evidence type="ECO:0000256" key="10">
    <source>
        <dbReference type="ARBA" id="ARBA00023237"/>
    </source>
</evidence>
<keyword evidence="5 11" id="KW-0812">Transmembrane</keyword>
<keyword evidence="6" id="KW-0408">Iron</keyword>
<dbReference type="GO" id="GO:0009279">
    <property type="term" value="C:cell outer membrane"/>
    <property type="evidence" value="ECO:0007669"/>
    <property type="project" value="UniProtKB-SubCell"/>
</dbReference>
<evidence type="ECO:0000256" key="9">
    <source>
        <dbReference type="ARBA" id="ARBA00023136"/>
    </source>
</evidence>
<dbReference type="InterPro" id="IPR012910">
    <property type="entry name" value="Plug_dom"/>
</dbReference>
<evidence type="ECO:0000256" key="12">
    <source>
        <dbReference type="RuleBase" id="RU003357"/>
    </source>
</evidence>
<dbReference type="SUPFAM" id="SSF56935">
    <property type="entry name" value="Porins"/>
    <property type="match status" value="1"/>
</dbReference>
<evidence type="ECO:0000256" key="1">
    <source>
        <dbReference type="ARBA" id="ARBA00004571"/>
    </source>
</evidence>
<dbReference type="PANTHER" id="PTHR32552">
    <property type="entry name" value="FERRICHROME IRON RECEPTOR-RELATED"/>
    <property type="match status" value="1"/>
</dbReference>
<dbReference type="GO" id="GO:0006826">
    <property type="term" value="P:iron ion transport"/>
    <property type="evidence" value="ECO:0007669"/>
    <property type="project" value="UniProtKB-KW"/>
</dbReference>
<dbReference type="PROSITE" id="PS52016">
    <property type="entry name" value="TONB_DEPENDENT_REC_3"/>
    <property type="match status" value="1"/>
</dbReference>
<feature type="domain" description="TonB-dependent receptor plug" evidence="15">
    <location>
        <begin position="48"/>
        <end position="157"/>
    </location>
</feature>
<protein>
    <submittedName>
        <fullName evidence="16">TonB-dependent receptor</fullName>
    </submittedName>
</protein>
<dbReference type="InterPro" id="IPR036942">
    <property type="entry name" value="Beta-barrel_TonB_sf"/>
</dbReference>
<evidence type="ECO:0000256" key="2">
    <source>
        <dbReference type="ARBA" id="ARBA00022448"/>
    </source>
</evidence>
<reference evidence="16 17" key="1">
    <citation type="submission" date="2024-02" db="EMBL/GenBank/DDBJ databases">
        <title>A novel Wenzhouxiangellaceae bacterium, isolated from coastal sediments.</title>
        <authorList>
            <person name="Du Z.-J."/>
            <person name="Ye Y.-Q."/>
            <person name="Zhang X.-Y."/>
        </authorList>
    </citation>
    <scope>NUCLEOTIDE SEQUENCE [LARGE SCALE GENOMIC DNA]</scope>
    <source>
        <strain evidence="16 17">CH-27</strain>
    </source>
</reference>
<evidence type="ECO:0000256" key="4">
    <source>
        <dbReference type="ARBA" id="ARBA00022496"/>
    </source>
</evidence>
<evidence type="ECO:0000259" key="14">
    <source>
        <dbReference type="Pfam" id="PF00593"/>
    </source>
</evidence>
<feature type="domain" description="TonB-dependent receptor-like beta-barrel" evidence="14">
    <location>
        <begin position="238"/>
        <end position="707"/>
    </location>
</feature>
<evidence type="ECO:0000256" key="11">
    <source>
        <dbReference type="PROSITE-ProRule" id="PRU01360"/>
    </source>
</evidence>
<dbReference type="InterPro" id="IPR000531">
    <property type="entry name" value="Beta-barrel_TonB"/>
</dbReference>
<evidence type="ECO:0000256" key="13">
    <source>
        <dbReference type="SAM" id="SignalP"/>
    </source>
</evidence>
<feature type="signal peptide" evidence="13">
    <location>
        <begin position="1"/>
        <end position="22"/>
    </location>
</feature>
<dbReference type="EMBL" id="JAZHOG010000001">
    <property type="protein sequence ID" value="MEJ8566197.1"/>
    <property type="molecule type" value="Genomic_DNA"/>
</dbReference>
<accession>A0AAW9R986</accession>
<keyword evidence="2 11" id="KW-0813">Transport</keyword>
<evidence type="ECO:0000313" key="17">
    <source>
        <dbReference type="Proteomes" id="UP001359886"/>
    </source>
</evidence>
<evidence type="ECO:0000256" key="3">
    <source>
        <dbReference type="ARBA" id="ARBA00022452"/>
    </source>
</evidence>
<dbReference type="Pfam" id="PF07715">
    <property type="entry name" value="Plug"/>
    <property type="match status" value="1"/>
</dbReference>
<keyword evidence="7" id="KW-0406">Ion transport</keyword>
<keyword evidence="4" id="KW-0410">Iron transport</keyword>
<dbReference type="Gene3D" id="2.40.170.20">
    <property type="entry name" value="TonB-dependent receptor, beta-barrel domain"/>
    <property type="match status" value="1"/>
</dbReference>
<evidence type="ECO:0000256" key="8">
    <source>
        <dbReference type="ARBA" id="ARBA00023077"/>
    </source>
</evidence>
<gene>
    <name evidence="16" type="ORF">V3330_01060</name>
</gene>
<proteinExistence type="inferred from homology"/>
<keyword evidence="13" id="KW-0732">Signal</keyword>
<dbReference type="AlphaFoldDB" id="A0AAW9R986"/>
<name>A0AAW9R986_9GAMM</name>